<dbReference type="EMBL" id="BQYH01000027">
    <property type="protein sequence ID" value="GKU73648.1"/>
    <property type="molecule type" value="Genomic_DNA"/>
</dbReference>
<evidence type="ECO:0000313" key="3">
    <source>
        <dbReference type="EMBL" id="GKU73648.1"/>
    </source>
</evidence>
<reference evidence="2" key="1">
    <citation type="journal article" date="2018" name="Genome Announc.">
        <title>Draft Genome Sequence of Mycobacterium montefiorense Isolated from Japanese Black Salamander (Hynobius nigrescens).</title>
        <authorList>
            <person name="Fukano H."/>
            <person name="Yoshida M."/>
            <person name="Shimizu A."/>
            <person name="Iwao H."/>
            <person name="Katayama Y."/>
            <person name="Omatsu T."/>
            <person name="Mizutani T."/>
            <person name="Kurata O."/>
            <person name="Wada S."/>
            <person name="Hoshino Y."/>
        </authorList>
    </citation>
    <scope>NUCLEOTIDE SEQUENCE</scope>
    <source>
        <strain evidence="2">BS</strain>
    </source>
</reference>
<dbReference type="InterPro" id="IPR029044">
    <property type="entry name" value="Nucleotide-diphossugar_trans"/>
</dbReference>
<dbReference type="AlphaFoldDB" id="A0AA37PQG5"/>
<dbReference type="Gene3D" id="3.90.550.10">
    <property type="entry name" value="Spore Coat Polysaccharide Biosynthesis Protein SpsA, Chain A"/>
    <property type="match status" value="1"/>
</dbReference>
<dbReference type="PANTHER" id="PTHR43777:SF1">
    <property type="entry name" value="MOLYBDENUM COFACTOR CYTIDYLYLTRANSFERASE"/>
    <property type="match status" value="1"/>
</dbReference>
<evidence type="ECO:0000259" key="1">
    <source>
        <dbReference type="Pfam" id="PF12804"/>
    </source>
</evidence>
<protein>
    <submittedName>
        <fullName evidence="3">Molybdopterin-guanine dinucleotide biosynthesis protein MobA</fullName>
    </submittedName>
</protein>
<comment type="caution">
    <text evidence="3">The sequence shown here is derived from an EMBL/GenBank/DDBJ whole genome shotgun (WGS) entry which is preliminary data.</text>
</comment>
<gene>
    <name evidence="2" type="ORF">MmonteBS_47670</name>
    <name evidence="3" type="ORF">NJB18185_34190</name>
</gene>
<sequence length="185" mass="19292">MSQFTDPPRHVGVLLAAGAGRRYGKPKILVQGWLEIAVGALRDGGCTDVVLVMGAAEVPAPPGVTAITAPLWHEGLSVSVRDGLAQADRMNADYAVLHVIDTPDVGPAVVARVLGRATASPSGLARAHFGDRPGHPVVIARRHWPEVLAQISGDQGAGAYLRSRRDVEIVDCTDLAGGQDVDESG</sequence>
<reference evidence="3" key="3">
    <citation type="journal article" date="2022" name="Microbiol. Resour. Announc.">
        <title>Draft Genome Sequences of Eight Mycobacterium montefiorense Strains Isolated from Salamanders in Captivity.</title>
        <authorList>
            <person name="Komine T."/>
            <person name="Ihara H."/>
            <person name="Fukano H."/>
            <person name="Hoshino Y."/>
            <person name="Kurata O."/>
            <person name="Wada S."/>
        </authorList>
    </citation>
    <scope>NUCLEOTIDE SEQUENCE</scope>
    <source>
        <strain evidence="3">NJB18185</strain>
    </source>
</reference>
<name>A0AA37PQG5_9MYCO</name>
<dbReference type="Proteomes" id="UP001139505">
    <property type="component" value="Unassembled WGS sequence"/>
</dbReference>
<dbReference type="PANTHER" id="PTHR43777">
    <property type="entry name" value="MOLYBDENUM COFACTOR CYTIDYLYLTRANSFERASE"/>
    <property type="match status" value="1"/>
</dbReference>
<organism evidence="3 5">
    <name type="scientific">Mycobacterium montefiorense</name>
    <dbReference type="NCBI Taxonomy" id="154654"/>
    <lineage>
        <taxon>Bacteria</taxon>
        <taxon>Bacillati</taxon>
        <taxon>Actinomycetota</taxon>
        <taxon>Actinomycetes</taxon>
        <taxon>Mycobacteriales</taxon>
        <taxon>Mycobacteriaceae</taxon>
        <taxon>Mycobacterium</taxon>
        <taxon>Mycobacterium simiae complex</taxon>
    </lineage>
</organism>
<dbReference type="EMBL" id="BFCH01000036">
    <property type="protein sequence ID" value="GBG40395.1"/>
    <property type="molecule type" value="Genomic_DNA"/>
</dbReference>
<evidence type="ECO:0000313" key="4">
    <source>
        <dbReference type="Proteomes" id="UP000245060"/>
    </source>
</evidence>
<proteinExistence type="predicted"/>
<dbReference type="Proteomes" id="UP000245060">
    <property type="component" value="Unassembled WGS sequence"/>
</dbReference>
<accession>A0AA37PQG5</accession>
<keyword evidence="4" id="KW-1185">Reference proteome</keyword>
<dbReference type="SUPFAM" id="SSF53448">
    <property type="entry name" value="Nucleotide-diphospho-sugar transferases"/>
    <property type="match status" value="1"/>
</dbReference>
<reference evidence="4" key="2">
    <citation type="submission" date="2018-04" db="EMBL/GenBank/DDBJ databases">
        <title>Draft genome sequence of Mycobacterium montefiorense isolated from Japanese black salamander.</title>
        <authorList>
            <person name="Fukano H."/>
            <person name="Yoshida M."/>
            <person name="Shimizu A."/>
            <person name="Iwao H."/>
            <person name="Kurata O."/>
            <person name="Katayama Y."/>
            <person name="Omatsu T."/>
            <person name="Mizutani T."/>
            <person name="Wada S."/>
            <person name="Hoshino Y."/>
        </authorList>
    </citation>
    <scope>NUCLEOTIDE SEQUENCE [LARGE SCALE GENOMIC DNA]</scope>
    <source>
        <strain evidence="4">BS</strain>
    </source>
</reference>
<dbReference type="Pfam" id="PF12804">
    <property type="entry name" value="NTP_transf_3"/>
    <property type="match status" value="1"/>
</dbReference>
<feature type="domain" description="MobA-like NTP transferase" evidence="1">
    <location>
        <begin position="12"/>
        <end position="165"/>
    </location>
</feature>
<dbReference type="InterPro" id="IPR025877">
    <property type="entry name" value="MobA-like_NTP_Trfase"/>
</dbReference>
<reference evidence="3" key="4">
    <citation type="submission" date="2022-04" db="EMBL/GenBank/DDBJ databases">
        <authorList>
            <person name="Komine T."/>
            <person name="Fukano H."/>
            <person name="Wada S."/>
        </authorList>
    </citation>
    <scope>NUCLEOTIDE SEQUENCE</scope>
    <source>
        <strain evidence="3">NJB18185</strain>
    </source>
</reference>
<dbReference type="GO" id="GO:0016779">
    <property type="term" value="F:nucleotidyltransferase activity"/>
    <property type="evidence" value="ECO:0007669"/>
    <property type="project" value="UniProtKB-ARBA"/>
</dbReference>
<evidence type="ECO:0000313" key="2">
    <source>
        <dbReference type="EMBL" id="GBG40395.1"/>
    </source>
</evidence>
<evidence type="ECO:0000313" key="5">
    <source>
        <dbReference type="Proteomes" id="UP001139505"/>
    </source>
</evidence>